<organism evidence="1 2">
    <name type="scientific">Ixodes persulcatus</name>
    <name type="common">Taiga tick</name>
    <dbReference type="NCBI Taxonomy" id="34615"/>
    <lineage>
        <taxon>Eukaryota</taxon>
        <taxon>Metazoa</taxon>
        <taxon>Ecdysozoa</taxon>
        <taxon>Arthropoda</taxon>
        <taxon>Chelicerata</taxon>
        <taxon>Arachnida</taxon>
        <taxon>Acari</taxon>
        <taxon>Parasitiformes</taxon>
        <taxon>Ixodida</taxon>
        <taxon>Ixodoidea</taxon>
        <taxon>Ixodidae</taxon>
        <taxon>Ixodinae</taxon>
        <taxon>Ixodes</taxon>
    </lineage>
</organism>
<comment type="caution">
    <text evidence="1">The sequence shown here is derived from an EMBL/GenBank/DDBJ whole genome shotgun (WGS) entry which is preliminary data.</text>
</comment>
<evidence type="ECO:0000313" key="1">
    <source>
        <dbReference type="EMBL" id="KAG0444058.1"/>
    </source>
</evidence>
<protein>
    <submittedName>
        <fullName evidence="1">Uncharacterized protein</fullName>
    </submittedName>
</protein>
<gene>
    <name evidence="1" type="ORF">HPB47_014229</name>
</gene>
<accession>A0AC60R037</accession>
<name>A0AC60R037_IXOPE</name>
<reference evidence="1 2" key="1">
    <citation type="journal article" date="2020" name="Cell">
        <title>Large-Scale Comparative Analyses of Tick Genomes Elucidate Their Genetic Diversity and Vector Capacities.</title>
        <authorList>
            <consortium name="Tick Genome and Microbiome Consortium (TIGMIC)"/>
            <person name="Jia N."/>
            <person name="Wang J."/>
            <person name="Shi W."/>
            <person name="Du L."/>
            <person name="Sun Y."/>
            <person name="Zhan W."/>
            <person name="Jiang J.F."/>
            <person name="Wang Q."/>
            <person name="Zhang B."/>
            <person name="Ji P."/>
            <person name="Bell-Sakyi L."/>
            <person name="Cui X.M."/>
            <person name="Yuan T.T."/>
            <person name="Jiang B.G."/>
            <person name="Yang W.F."/>
            <person name="Lam T.T."/>
            <person name="Chang Q.C."/>
            <person name="Ding S.J."/>
            <person name="Wang X.J."/>
            <person name="Zhu J.G."/>
            <person name="Ruan X.D."/>
            <person name="Zhao L."/>
            <person name="Wei J.T."/>
            <person name="Ye R.Z."/>
            <person name="Que T.C."/>
            <person name="Du C.H."/>
            <person name="Zhou Y.H."/>
            <person name="Cheng J.X."/>
            <person name="Dai P.F."/>
            <person name="Guo W.B."/>
            <person name="Han X.H."/>
            <person name="Huang E.J."/>
            <person name="Li L.F."/>
            <person name="Wei W."/>
            <person name="Gao Y.C."/>
            <person name="Liu J.Z."/>
            <person name="Shao H.Z."/>
            <person name="Wang X."/>
            <person name="Wang C.C."/>
            <person name="Yang T.C."/>
            <person name="Huo Q.B."/>
            <person name="Li W."/>
            <person name="Chen H.Y."/>
            <person name="Chen S.E."/>
            <person name="Zhou L.G."/>
            <person name="Ni X.B."/>
            <person name="Tian J.H."/>
            <person name="Sheng Y."/>
            <person name="Liu T."/>
            <person name="Pan Y.S."/>
            <person name="Xia L.Y."/>
            <person name="Li J."/>
            <person name="Zhao F."/>
            <person name="Cao W.C."/>
        </authorList>
    </citation>
    <scope>NUCLEOTIDE SEQUENCE [LARGE SCALE GENOMIC DNA]</scope>
    <source>
        <strain evidence="1">Iper-2018</strain>
    </source>
</reference>
<dbReference type="Proteomes" id="UP000805193">
    <property type="component" value="Unassembled WGS sequence"/>
</dbReference>
<sequence length="269" mass="29499">MAEAGPSSGQDIPSVEMEELPMGTSSASSTISYYESISDDPGDDSDLYNLVQSRKKRKASSSSETSNNTVKNTRQEHPHLVVVLKPKDPSKIIATINPLKITEKLEMTAPDGIILVRPNRRLNLLAIDTRNRDATKALLALTTIGGIPVQAYEPFPRESAIGVVYGVPSDINDTELQVAIRATAPVISVRRLGTSQVVKSHVAHAAGDHMNAPAAMQTTPSARTAAKLMTRHLIFVRHTKENKRYTSTRAKLKLAMRQQKRRCSHRKSN</sequence>
<proteinExistence type="predicted"/>
<keyword evidence="2" id="KW-1185">Reference proteome</keyword>
<dbReference type="EMBL" id="JABSTQ010002545">
    <property type="protein sequence ID" value="KAG0444058.1"/>
    <property type="molecule type" value="Genomic_DNA"/>
</dbReference>
<evidence type="ECO:0000313" key="2">
    <source>
        <dbReference type="Proteomes" id="UP000805193"/>
    </source>
</evidence>